<protein>
    <submittedName>
        <fullName evidence="1">Os02g0115801 protein</fullName>
    </submittedName>
</protein>
<dbReference type="PaxDb" id="39947-A0A0N7KEK2"/>
<dbReference type="EMBL" id="AP014958">
    <property type="protein sequence ID" value="BAS76649.1"/>
    <property type="molecule type" value="Genomic_DNA"/>
</dbReference>
<feature type="non-terminal residue" evidence="1">
    <location>
        <position position="94"/>
    </location>
</feature>
<accession>A0A0N7KEK2</accession>
<sequence length="94" mass="10666">SHAWLHVEPIRNLHPQRLITLHEVVDPDGAELRGDLGVRELAGEAADEPLLSIRRPRPVPLPGLLEVVLLVYRRLLPPPHHGARRDGRRRRVAE</sequence>
<name>A0A0N7KEK2_ORYSJ</name>
<reference evidence="1 2" key="2">
    <citation type="journal article" date="2013" name="Plant Cell Physiol.">
        <title>Rice Annotation Project Database (RAP-DB): an integrative and interactive database for rice genomics.</title>
        <authorList>
            <person name="Sakai H."/>
            <person name="Lee S.S."/>
            <person name="Tanaka T."/>
            <person name="Numa H."/>
            <person name="Kim J."/>
            <person name="Kawahara Y."/>
            <person name="Wakimoto H."/>
            <person name="Yang C.C."/>
            <person name="Iwamoto M."/>
            <person name="Abe T."/>
            <person name="Yamada Y."/>
            <person name="Muto A."/>
            <person name="Inokuchi H."/>
            <person name="Ikemura T."/>
            <person name="Matsumoto T."/>
            <person name="Sasaki T."/>
            <person name="Itoh T."/>
        </authorList>
    </citation>
    <scope>NUCLEOTIDE SEQUENCE [LARGE SCALE GENOMIC DNA]</scope>
    <source>
        <strain evidence="2">cv. Nipponbare</strain>
    </source>
</reference>
<keyword evidence="2" id="KW-1185">Reference proteome</keyword>
<dbReference type="Gramene" id="Os02t0115801-00">
    <property type="protein sequence ID" value="Os02t0115801-00"/>
    <property type="gene ID" value="Os02g0115801"/>
</dbReference>
<evidence type="ECO:0000313" key="2">
    <source>
        <dbReference type="Proteomes" id="UP000059680"/>
    </source>
</evidence>
<evidence type="ECO:0000313" key="1">
    <source>
        <dbReference type="EMBL" id="BAS76649.1"/>
    </source>
</evidence>
<dbReference type="AlphaFoldDB" id="A0A0N7KEK2"/>
<reference evidence="1 2" key="3">
    <citation type="journal article" date="2013" name="Rice">
        <title>Improvement of the Oryza sativa Nipponbare reference genome using next generation sequence and optical map data.</title>
        <authorList>
            <person name="Kawahara Y."/>
            <person name="de la Bastide M."/>
            <person name="Hamilton J.P."/>
            <person name="Kanamori H."/>
            <person name="McCombie W.R."/>
            <person name="Ouyang S."/>
            <person name="Schwartz D.C."/>
            <person name="Tanaka T."/>
            <person name="Wu J."/>
            <person name="Zhou S."/>
            <person name="Childs K.L."/>
            <person name="Davidson R.M."/>
            <person name="Lin H."/>
            <person name="Quesada-Ocampo L."/>
            <person name="Vaillancourt B."/>
            <person name="Sakai H."/>
            <person name="Lee S.S."/>
            <person name="Kim J."/>
            <person name="Numa H."/>
            <person name="Itoh T."/>
            <person name="Buell C.R."/>
            <person name="Matsumoto T."/>
        </authorList>
    </citation>
    <scope>NUCLEOTIDE SEQUENCE [LARGE SCALE GENOMIC DNA]</scope>
    <source>
        <strain evidence="2">cv. Nipponbare</strain>
    </source>
</reference>
<dbReference type="Proteomes" id="UP000059680">
    <property type="component" value="Chromosome 2"/>
</dbReference>
<gene>
    <name evidence="1" type="ordered locus">Os02g0115801</name>
    <name evidence="1" type="ORF">OSNPB_020115801</name>
</gene>
<reference evidence="2" key="1">
    <citation type="journal article" date="2005" name="Nature">
        <title>The map-based sequence of the rice genome.</title>
        <authorList>
            <consortium name="International rice genome sequencing project (IRGSP)"/>
            <person name="Matsumoto T."/>
            <person name="Wu J."/>
            <person name="Kanamori H."/>
            <person name="Katayose Y."/>
            <person name="Fujisawa M."/>
            <person name="Namiki N."/>
            <person name="Mizuno H."/>
            <person name="Yamamoto K."/>
            <person name="Antonio B.A."/>
            <person name="Baba T."/>
            <person name="Sakata K."/>
            <person name="Nagamura Y."/>
            <person name="Aoki H."/>
            <person name="Arikawa K."/>
            <person name="Arita K."/>
            <person name="Bito T."/>
            <person name="Chiden Y."/>
            <person name="Fujitsuka N."/>
            <person name="Fukunaka R."/>
            <person name="Hamada M."/>
            <person name="Harada C."/>
            <person name="Hayashi A."/>
            <person name="Hijishita S."/>
            <person name="Honda M."/>
            <person name="Hosokawa S."/>
            <person name="Ichikawa Y."/>
            <person name="Idonuma A."/>
            <person name="Iijima M."/>
            <person name="Ikeda M."/>
            <person name="Ikeno M."/>
            <person name="Ito K."/>
            <person name="Ito S."/>
            <person name="Ito T."/>
            <person name="Ito Y."/>
            <person name="Ito Y."/>
            <person name="Iwabuchi A."/>
            <person name="Kamiya K."/>
            <person name="Karasawa W."/>
            <person name="Kurita K."/>
            <person name="Katagiri S."/>
            <person name="Kikuta A."/>
            <person name="Kobayashi H."/>
            <person name="Kobayashi N."/>
            <person name="Machita K."/>
            <person name="Maehara T."/>
            <person name="Masukawa M."/>
            <person name="Mizubayashi T."/>
            <person name="Mukai Y."/>
            <person name="Nagasaki H."/>
            <person name="Nagata Y."/>
            <person name="Naito S."/>
            <person name="Nakashima M."/>
            <person name="Nakama Y."/>
            <person name="Nakamichi Y."/>
            <person name="Nakamura M."/>
            <person name="Meguro A."/>
            <person name="Negishi M."/>
            <person name="Ohta I."/>
            <person name="Ohta T."/>
            <person name="Okamoto M."/>
            <person name="Ono N."/>
            <person name="Saji S."/>
            <person name="Sakaguchi M."/>
            <person name="Sakai K."/>
            <person name="Shibata M."/>
            <person name="Shimokawa T."/>
            <person name="Song J."/>
            <person name="Takazaki Y."/>
            <person name="Terasawa K."/>
            <person name="Tsugane M."/>
            <person name="Tsuji K."/>
            <person name="Ueda S."/>
            <person name="Waki K."/>
            <person name="Yamagata H."/>
            <person name="Yamamoto M."/>
            <person name="Yamamoto S."/>
            <person name="Yamane H."/>
            <person name="Yoshiki S."/>
            <person name="Yoshihara R."/>
            <person name="Yukawa K."/>
            <person name="Zhong H."/>
            <person name="Yano M."/>
            <person name="Yuan Q."/>
            <person name="Ouyang S."/>
            <person name="Liu J."/>
            <person name="Jones K.M."/>
            <person name="Gansberger K."/>
            <person name="Moffat K."/>
            <person name="Hill J."/>
            <person name="Bera J."/>
            <person name="Fadrosh D."/>
            <person name="Jin S."/>
            <person name="Johri S."/>
            <person name="Kim M."/>
            <person name="Overton L."/>
            <person name="Reardon M."/>
            <person name="Tsitrin T."/>
            <person name="Vuong H."/>
            <person name="Weaver B."/>
            <person name="Ciecko A."/>
            <person name="Tallon L."/>
            <person name="Jackson J."/>
            <person name="Pai G."/>
            <person name="Aken S.V."/>
            <person name="Utterback T."/>
            <person name="Reidmuller S."/>
            <person name="Feldblyum T."/>
            <person name="Hsiao J."/>
            <person name="Zismann V."/>
            <person name="Iobst S."/>
            <person name="de Vazeille A.R."/>
            <person name="Buell C.R."/>
            <person name="Ying K."/>
            <person name="Li Y."/>
            <person name="Lu T."/>
            <person name="Huang Y."/>
            <person name="Zhao Q."/>
            <person name="Feng Q."/>
            <person name="Zhang L."/>
            <person name="Zhu J."/>
            <person name="Weng Q."/>
            <person name="Mu J."/>
            <person name="Lu Y."/>
            <person name="Fan D."/>
            <person name="Liu Y."/>
            <person name="Guan J."/>
            <person name="Zhang Y."/>
            <person name="Yu S."/>
            <person name="Liu X."/>
            <person name="Zhang Y."/>
            <person name="Hong G."/>
            <person name="Han B."/>
            <person name="Choisne N."/>
            <person name="Demange N."/>
            <person name="Orjeda G."/>
            <person name="Samain S."/>
            <person name="Cattolico L."/>
            <person name="Pelletier E."/>
            <person name="Couloux A."/>
            <person name="Segurens B."/>
            <person name="Wincker P."/>
            <person name="D'Hont A."/>
            <person name="Scarpelli C."/>
            <person name="Weissenbach J."/>
            <person name="Salanoubat M."/>
            <person name="Quetier F."/>
            <person name="Yu Y."/>
            <person name="Kim H.R."/>
            <person name="Rambo T."/>
            <person name="Currie J."/>
            <person name="Collura K."/>
            <person name="Luo M."/>
            <person name="Yang T."/>
            <person name="Ammiraju J.S.S."/>
            <person name="Engler F."/>
            <person name="Soderlund C."/>
            <person name="Wing R.A."/>
            <person name="Palmer L.E."/>
            <person name="de la Bastide M."/>
            <person name="Spiegel L."/>
            <person name="Nascimento L."/>
            <person name="Zutavern T."/>
            <person name="O'Shaughnessy A."/>
            <person name="Dike S."/>
            <person name="Dedhia N."/>
            <person name="Preston R."/>
            <person name="Balija V."/>
            <person name="McCombie W.R."/>
            <person name="Chow T."/>
            <person name="Chen H."/>
            <person name="Chung M."/>
            <person name="Chen C."/>
            <person name="Shaw J."/>
            <person name="Wu H."/>
            <person name="Hsiao K."/>
            <person name="Chao Y."/>
            <person name="Chu M."/>
            <person name="Cheng C."/>
            <person name="Hour A."/>
            <person name="Lee P."/>
            <person name="Lin S."/>
            <person name="Lin Y."/>
            <person name="Liou J."/>
            <person name="Liu S."/>
            <person name="Hsing Y."/>
            <person name="Raghuvanshi S."/>
            <person name="Mohanty A."/>
            <person name="Bharti A.K."/>
            <person name="Gaur A."/>
            <person name="Gupta V."/>
            <person name="Kumar D."/>
            <person name="Ravi V."/>
            <person name="Vij S."/>
            <person name="Kapur A."/>
            <person name="Khurana P."/>
            <person name="Khurana P."/>
            <person name="Khurana J.P."/>
            <person name="Tyagi A.K."/>
            <person name="Gaikwad K."/>
            <person name="Singh A."/>
            <person name="Dalal V."/>
            <person name="Srivastava S."/>
            <person name="Dixit A."/>
            <person name="Pal A.K."/>
            <person name="Ghazi I.A."/>
            <person name="Yadav M."/>
            <person name="Pandit A."/>
            <person name="Bhargava A."/>
            <person name="Sureshbabu K."/>
            <person name="Batra K."/>
            <person name="Sharma T.R."/>
            <person name="Mohapatra T."/>
            <person name="Singh N.K."/>
            <person name="Messing J."/>
            <person name="Nelson A.B."/>
            <person name="Fuks G."/>
            <person name="Kavchok S."/>
            <person name="Keizer G."/>
            <person name="Linton E."/>
            <person name="Llaca V."/>
            <person name="Song R."/>
            <person name="Tanyolac B."/>
            <person name="Young S."/>
            <person name="Ho-Il K."/>
            <person name="Hahn J.H."/>
            <person name="Sangsakoo G."/>
            <person name="Vanavichit A."/>
            <person name="de Mattos Luiz.A.T."/>
            <person name="Zimmer P.D."/>
            <person name="Malone G."/>
            <person name="Dellagostin O."/>
            <person name="de Oliveira A.C."/>
            <person name="Bevan M."/>
            <person name="Bancroft I."/>
            <person name="Minx P."/>
            <person name="Cordum H."/>
            <person name="Wilson R."/>
            <person name="Cheng Z."/>
            <person name="Jin W."/>
            <person name="Jiang J."/>
            <person name="Leong S.A."/>
            <person name="Iwama H."/>
            <person name="Gojobori T."/>
            <person name="Itoh T."/>
            <person name="Niimura Y."/>
            <person name="Fujii Y."/>
            <person name="Habara T."/>
            <person name="Sakai H."/>
            <person name="Sato Y."/>
            <person name="Wilson G."/>
            <person name="Kumar K."/>
            <person name="McCouch S."/>
            <person name="Juretic N."/>
            <person name="Hoen D."/>
            <person name="Wright S."/>
            <person name="Bruskiewich R."/>
            <person name="Bureau T."/>
            <person name="Miyao A."/>
            <person name="Hirochika H."/>
            <person name="Nishikawa T."/>
            <person name="Kadowaki K."/>
            <person name="Sugiura M."/>
            <person name="Burr B."/>
            <person name="Sasaki T."/>
        </authorList>
    </citation>
    <scope>NUCLEOTIDE SEQUENCE [LARGE SCALE GENOMIC DNA]</scope>
    <source>
        <strain evidence="2">cv. Nipponbare</strain>
    </source>
</reference>
<feature type="non-terminal residue" evidence="1">
    <location>
        <position position="1"/>
    </location>
</feature>
<organism evidence="1 2">
    <name type="scientific">Oryza sativa subsp. japonica</name>
    <name type="common">Rice</name>
    <dbReference type="NCBI Taxonomy" id="39947"/>
    <lineage>
        <taxon>Eukaryota</taxon>
        <taxon>Viridiplantae</taxon>
        <taxon>Streptophyta</taxon>
        <taxon>Embryophyta</taxon>
        <taxon>Tracheophyta</taxon>
        <taxon>Spermatophyta</taxon>
        <taxon>Magnoliopsida</taxon>
        <taxon>Liliopsida</taxon>
        <taxon>Poales</taxon>
        <taxon>Poaceae</taxon>
        <taxon>BOP clade</taxon>
        <taxon>Oryzoideae</taxon>
        <taxon>Oryzeae</taxon>
        <taxon>Oryzinae</taxon>
        <taxon>Oryza</taxon>
        <taxon>Oryza sativa</taxon>
    </lineage>
</organism>
<proteinExistence type="predicted"/>
<dbReference type="InParanoid" id="A0A0N7KEK2"/>